<protein>
    <submittedName>
        <fullName evidence="1">Uncharacterized protein</fullName>
    </submittedName>
</protein>
<name>A0A6B2LWU9_9EUKA</name>
<reference evidence="1" key="1">
    <citation type="journal article" date="2020" name="J. Eukaryot. Microbiol.">
        <title>De novo Sequencing, Assembly and Annotation of the Transcriptome for the Free-Living Testate Amoeba Arcella intermedia.</title>
        <authorList>
            <person name="Ribeiro G.M."/>
            <person name="Porfirio-Sousa A.L."/>
            <person name="Maurer-Alcala X.X."/>
            <person name="Katz L.A."/>
            <person name="Lahr D.J.G."/>
        </authorList>
    </citation>
    <scope>NUCLEOTIDE SEQUENCE</scope>
</reference>
<dbReference type="EMBL" id="GIBP01012514">
    <property type="protein sequence ID" value="NDV41483.1"/>
    <property type="molecule type" value="Transcribed_RNA"/>
</dbReference>
<organism evidence="1">
    <name type="scientific">Arcella intermedia</name>
    <dbReference type="NCBI Taxonomy" id="1963864"/>
    <lineage>
        <taxon>Eukaryota</taxon>
        <taxon>Amoebozoa</taxon>
        <taxon>Tubulinea</taxon>
        <taxon>Elardia</taxon>
        <taxon>Arcellinida</taxon>
        <taxon>Sphaerothecina</taxon>
        <taxon>Arcellidae</taxon>
        <taxon>Arcella</taxon>
    </lineage>
</organism>
<dbReference type="AlphaFoldDB" id="A0A6B2LWU9"/>
<proteinExistence type="predicted"/>
<accession>A0A6B2LWU9</accession>
<evidence type="ECO:0000313" key="1">
    <source>
        <dbReference type="EMBL" id="NDV41483.1"/>
    </source>
</evidence>
<sequence>MLNILDTAGYEKGDPMRDLFMKSTR</sequence>